<evidence type="ECO:0000256" key="1">
    <source>
        <dbReference type="SAM" id="MobiDB-lite"/>
    </source>
</evidence>
<dbReference type="AlphaFoldDB" id="A0A1Y2A0X7"/>
<feature type="compositionally biased region" description="Basic and acidic residues" evidence="1">
    <location>
        <begin position="276"/>
        <end position="286"/>
    </location>
</feature>
<evidence type="ECO:0008006" key="4">
    <source>
        <dbReference type="Google" id="ProtNLM"/>
    </source>
</evidence>
<feature type="compositionally biased region" description="Polar residues" evidence="1">
    <location>
        <begin position="231"/>
        <end position="244"/>
    </location>
</feature>
<sequence length="382" mass="42005">MISTPMGRLPRHHRHLPPNERAIFLRKSRSGLPTTLASFRSAPFSLRWRYCLSAREYLRGRRSDSIGVPVHSLENTRFDTSAEPIRGFFVWDQKNPSLRPQSSPMAQSNDMPPPGTDYGGMFAWNGSVLNGCDPSHHMPAPLDEDSLWHDLLHFFYLNPMEPGSGGACLPLGGPELLLSPTFPGPNPYPSYQWGGDSLGVSTPDLWTSSGNGTNPYHFPGGNESAPPPLCPSQSPARSTTTAQPTEYGGNGAIHEGNARQRMPKRTQSLPTRVGHVRPEPYKVPERRNTDSDTVIYCDECPKGAQAKFTGIYARTNLSRHKTSKHRAKKDLICEVCRIPLGRSDAKLVHERNIHGIDKCSTTAVPDISSSPDSQDTSISASS</sequence>
<dbReference type="EMBL" id="MCFA01000020">
    <property type="protein sequence ID" value="ORY16156.1"/>
    <property type="molecule type" value="Genomic_DNA"/>
</dbReference>
<protein>
    <recommendedName>
        <fullName evidence="4">C2H2-type domain-containing protein</fullName>
    </recommendedName>
</protein>
<proteinExistence type="predicted"/>
<reference evidence="2 3" key="1">
    <citation type="submission" date="2016-07" db="EMBL/GenBank/DDBJ databases">
        <title>Pervasive Adenine N6-methylation of Active Genes in Fungi.</title>
        <authorList>
            <consortium name="DOE Joint Genome Institute"/>
            <person name="Mondo S.J."/>
            <person name="Dannebaum R.O."/>
            <person name="Kuo R.C."/>
            <person name="Labutti K."/>
            <person name="Haridas S."/>
            <person name="Kuo A."/>
            <person name="Salamov A."/>
            <person name="Ahrendt S.R."/>
            <person name="Lipzen A."/>
            <person name="Sullivan W."/>
            <person name="Andreopoulos W.B."/>
            <person name="Clum A."/>
            <person name="Lindquist E."/>
            <person name="Daum C."/>
            <person name="Ramamoorthy G.K."/>
            <person name="Gryganskyi A."/>
            <person name="Culley D."/>
            <person name="Magnuson J.K."/>
            <person name="James T.Y."/>
            <person name="O'Malley M.A."/>
            <person name="Stajich J.E."/>
            <person name="Spatafora J.W."/>
            <person name="Visel A."/>
            <person name="Grigoriev I.V."/>
        </authorList>
    </citation>
    <scope>NUCLEOTIDE SEQUENCE [LARGE SCALE GENOMIC DNA]</scope>
    <source>
        <strain evidence="2 3">CBS 115471</strain>
    </source>
</reference>
<evidence type="ECO:0000313" key="2">
    <source>
        <dbReference type="EMBL" id="ORY16156.1"/>
    </source>
</evidence>
<name>A0A1Y2A0X7_9PLEO</name>
<accession>A0A1Y2A0X7</accession>
<organism evidence="2 3">
    <name type="scientific">Clohesyomyces aquaticus</name>
    <dbReference type="NCBI Taxonomy" id="1231657"/>
    <lineage>
        <taxon>Eukaryota</taxon>
        <taxon>Fungi</taxon>
        <taxon>Dikarya</taxon>
        <taxon>Ascomycota</taxon>
        <taxon>Pezizomycotina</taxon>
        <taxon>Dothideomycetes</taxon>
        <taxon>Pleosporomycetidae</taxon>
        <taxon>Pleosporales</taxon>
        <taxon>Lindgomycetaceae</taxon>
        <taxon>Clohesyomyces</taxon>
    </lineage>
</organism>
<dbReference type="Proteomes" id="UP000193144">
    <property type="component" value="Unassembled WGS sequence"/>
</dbReference>
<dbReference type="OrthoDB" id="3940153at2759"/>
<feature type="region of interest" description="Disordered" evidence="1">
    <location>
        <begin position="207"/>
        <end position="286"/>
    </location>
</feature>
<keyword evidence="3" id="KW-1185">Reference proteome</keyword>
<comment type="caution">
    <text evidence="2">The sequence shown here is derived from an EMBL/GenBank/DDBJ whole genome shotgun (WGS) entry which is preliminary data.</text>
</comment>
<evidence type="ECO:0000313" key="3">
    <source>
        <dbReference type="Proteomes" id="UP000193144"/>
    </source>
</evidence>
<gene>
    <name evidence="2" type="ORF">BCR34DRAFT_138783</name>
</gene>